<sequence length="88" mass="9568">MRKNRLKVARKGNIPFSGREIFVIRSALPVKTFLPPQSLSITATPQENIACPVPSLCSPSRVYGPYPPPAPWPTPSGTSRPWNPACGI</sequence>
<evidence type="ECO:0000313" key="2">
    <source>
        <dbReference type="EMBL" id="CBI05250.1"/>
    </source>
</evidence>
<protein>
    <submittedName>
        <fullName evidence="2">Uncharacterized protein</fullName>
    </submittedName>
</protein>
<proteinExistence type="predicted"/>
<gene>
    <name evidence="2" type="ORF">CARN5_1280</name>
</gene>
<name>E6QDH4_9ZZZZ</name>
<organism evidence="2">
    <name type="scientific">mine drainage metagenome</name>
    <dbReference type="NCBI Taxonomy" id="410659"/>
    <lineage>
        <taxon>unclassified sequences</taxon>
        <taxon>metagenomes</taxon>
        <taxon>ecological metagenomes</taxon>
    </lineage>
</organism>
<accession>E6QDH4</accession>
<dbReference type="AlphaFoldDB" id="E6QDH4"/>
<comment type="caution">
    <text evidence="2">The sequence shown here is derived from an EMBL/GenBank/DDBJ whole genome shotgun (WGS) entry which is preliminary data.</text>
</comment>
<dbReference type="EMBL" id="CABP01000105">
    <property type="protein sequence ID" value="CBI05250.1"/>
    <property type="molecule type" value="Genomic_DNA"/>
</dbReference>
<reference evidence="2" key="1">
    <citation type="submission" date="2009-10" db="EMBL/GenBank/DDBJ databases">
        <title>Diversity of trophic interactions inside an arsenic-rich microbial ecosystem.</title>
        <authorList>
            <person name="Bertin P.N."/>
            <person name="Heinrich-Salmeron A."/>
            <person name="Pelletier E."/>
            <person name="Goulhen-Chollet F."/>
            <person name="Arsene-Ploetze F."/>
            <person name="Gallien S."/>
            <person name="Calteau A."/>
            <person name="Vallenet D."/>
            <person name="Casiot C."/>
            <person name="Chane-Woon-Ming B."/>
            <person name="Giloteaux L."/>
            <person name="Barakat M."/>
            <person name="Bonnefoy V."/>
            <person name="Bruneel O."/>
            <person name="Chandler M."/>
            <person name="Cleiss J."/>
            <person name="Duran R."/>
            <person name="Elbaz-Poulichet F."/>
            <person name="Fonknechten N."/>
            <person name="Lauga B."/>
            <person name="Mornico D."/>
            <person name="Ortet P."/>
            <person name="Schaeffer C."/>
            <person name="Siguier P."/>
            <person name="Alexander Thil Smith A."/>
            <person name="Van Dorsselaer A."/>
            <person name="Weissenbach J."/>
            <person name="Medigue C."/>
            <person name="Le Paslier D."/>
        </authorList>
    </citation>
    <scope>NUCLEOTIDE SEQUENCE</scope>
</reference>
<evidence type="ECO:0000256" key="1">
    <source>
        <dbReference type="SAM" id="MobiDB-lite"/>
    </source>
</evidence>
<feature type="region of interest" description="Disordered" evidence="1">
    <location>
        <begin position="68"/>
        <end position="88"/>
    </location>
</feature>